<accession>A0A1Y3B8L3</accession>
<name>A0A1Y3B8L3_EURMA</name>
<sequence length="74" mass="8375">MAIITSLAINDDDTKIDDPFIMSMDHQPMYPHNGKQGVDGQVRKDDEKKEGDLEMEMDMEVEMEMAAVDVRMAA</sequence>
<evidence type="ECO:0000313" key="1">
    <source>
        <dbReference type="EMBL" id="OTF76258.1"/>
    </source>
</evidence>
<comment type="caution">
    <text evidence="1">The sequence shown here is derived from an EMBL/GenBank/DDBJ whole genome shotgun (WGS) entry which is preliminary data.</text>
</comment>
<gene>
    <name evidence="1" type="ORF">BLA29_001850</name>
</gene>
<proteinExistence type="predicted"/>
<evidence type="ECO:0000313" key="2">
    <source>
        <dbReference type="Proteomes" id="UP000194236"/>
    </source>
</evidence>
<dbReference type="AlphaFoldDB" id="A0A1Y3B8L3"/>
<dbReference type="Proteomes" id="UP000194236">
    <property type="component" value="Unassembled WGS sequence"/>
</dbReference>
<organism evidence="1 2">
    <name type="scientific">Euroglyphus maynei</name>
    <name type="common">Mayne's house dust mite</name>
    <dbReference type="NCBI Taxonomy" id="6958"/>
    <lineage>
        <taxon>Eukaryota</taxon>
        <taxon>Metazoa</taxon>
        <taxon>Ecdysozoa</taxon>
        <taxon>Arthropoda</taxon>
        <taxon>Chelicerata</taxon>
        <taxon>Arachnida</taxon>
        <taxon>Acari</taxon>
        <taxon>Acariformes</taxon>
        <taxon>Sarcoptiformes</taxon>
        <taxon>Astigmata</taxon>
        <taxon>Psoroptidia</taxon>
        <taxon>Analgoidea</taxon>
        <taxon>Pyroglyphidae</taxon>
        <taxon>Pyroglyphinae</taxon>
        <taxon>Euroglyphus</taxon>
    </lineage>
</organism>
<dbReference type="EMBL" id="MUJZ01038356">
    <property type="protein sequence ID" value="OTF76258.1"/>
    <property type="molecule type" value="Genomic_DNA"/>
</dbReference>
<reference evidence="1 2" key="1">
    <citation type="submission" date="2017-03" db="EMBL/GenBank/DDBJ databases">
        <title>Genome Survey of Euroglyphus maynei.</title>
        <authorList>
            <person name="Arlian L.G."/>
            <person name="Morgan M.S."/>
            <person name="Rider S.D."/>
        </authorList>
    </citation>
    <scope>NUCLEOTIDE SEQUENCE [LARGE SCALE GENOMIC DNA]</scope>
    <source>
        <strain evidence="1">Arlian Lab</strain>
        <tissue evidence="1">Whole body</tissue>
    </source>
</reference>
<keyword evidence="2" id="KW-1185">Reference proteome</keyword>
<protein>
    <submittedName>
        <fullName evidence="1">Uncharacterized protein</fullName>
    </submittedName>
</protein>